<name>A0A6G0WN99_9STRA</name>
<proteinExistence type="predicted"/>
<dbReference type="EMBL" id="VJMJ01000172">
    <property type="protein sequence ID" value="KAF0728804.1"/>
    <property type="molecule type" value="Genomic_DNA"/>
</dbReference>
<gene>
    <name evidence="3" type="ORF">Ae201684_013376</name>
</gene>
<evidence type="ECO:0000259" key="2">
    <source>
        <dbReference type="Pfam" id="PF00248"/>
    </source>
</evidence>
<dbReference type="InterPro" id="IPR023210">
    <property type="entry name" value="NADP_OxRdtase_dom"/>
</dbReference>
<dbReference type="SUPFAM" id="SSF51430">
    <property type="entry name" value="NAD(P)-linked oxidoreductase"/>
    <property type="match status" value="1"/>
</dbReference>
<accession>A0A6G0WN99</accession>
<comment type="caution">
    <text evidence="3">The sequence shown here is derived from an EMBL/GenBank/DDBJ whole genome shotgun (WGS) entry which is preliminary data.</text>
</comment>
<dbReference type="VEuPathDB" id="FungiDB:AeMF1_011911"/>
<keyword evidence="1" id="KW-0560">Oxidoreductase</keyword>
<dbReference type="Pfam" id="PF00248">
    <property type="entry name" value="Aldo_ket_red"/>
    <property type="match status" value="1"/>
</dbReference>
<feature type="domain" description="NADP-dependent oxidoreductase" evidence="2">
    <location>
        <begin position="25"/>
        <end position="321"/>
    </location>
</feature>
<dbReference type="GO" id="GO:0005737">
    <property type="term" value="C:cytoplasm"/>
    <property type="evidence" value="ECO:0007669"/>
    <property type="project" value="TreeGrafter"/>
</dbReference>
<dbReference type="PANTHER" id="PTHR43625:SF40">
    <property type="entry name" value="ALDO-KETO REDUCTASE YAKC [NADP(+)]"/>
    <property type="match status" value="1"/>
</dbReference>
<reference evidence="3 4" key="1">
    <citation type="submission" date="2019-07" db="EMBL/GenBank/DDBJ databases">
        <title>Genomics analysis of Aphanomyces spp. identifies a new class of oomycete effector associated with host adaptation.</title>
        <authorList>
            <person name="Gaulin E."/>
        </authorList>
    </citation>
    <scope>NUCLEOTIDE SEQUENCE [LARGE SCALE GENOMIC DNA]</scope>
    <source>
        <strain evidence="3 4">ATCC 201684</strain>
    </source>
</reference>
<evidence type="ECO:0000313" key="4">
    <source>
        <dbReference type="Proteomes" id="UP000481153"/>
    </source>
</evidence>
<sequence length="343" mass="37297">MAFVPQRPLGSQGLVCSAQGLGCMGMTAFYGNFDRAAQEEESLRTIAKGLEVGVNMLDTAWMYQSFGAGGGGNFTNEELVGKAIKIHGRDKFVICTKFGIVPGPNGMQISGKEETLRSQLADSLARLGTDYIDLYYMHRMDPAVPIEETMRVLKSLVEEGKIKYIGLSECTPAELRRAHAIHPVTAIQMEWSLQSRDLEAAVVPAARELGVGIVAYSPLCRGFLTAIDTFDKLEENDWRRSLPRFSGDKLEASKANVAKFFDIAKAKNCTPAQLALAWVHAQGNDVFPIPGTKTSTRIVENAQAVTIKLSPEDIQAIAAAAESIEGARYSGPDSTFNARMDNV</sequence>
<dbReference type="InterPro" id="IPR036812">
    <property type="entry name" value="NAD(P)_OxRdtase_dom_sf"/>
</dbReference>
<dbReference type="CDD" id="cd19076">
    <property type="entry name" value="AKR_AKR13A_13D"/>
    <property type="match status" value="1"/>
</dbReference>
<dbReference type="Proteomes" id="UP000481153">
    <property type="component" value="Unassembled WGS sequence"/>
</dbReference>
<keyword evidence="4" id="KW-1185">Reference proteome</keyword>
<dbReference type="InterPro" id="IPR050791">
    <property type="entry name" value="Aldo-Keto_reductase"/>
</dbReference>
<dbReference type="Gene3D" id="3.20.20.100">
    <property type="entry name" value="NADP-dependent oxidoreductase domain"/>
    <property type="match status" value="1"/>
</dbReference>
<dbReference type="AlphaFoldDB" id="A0A6G0WN99"/>
<dbReference type="PANTHER" id="PTHR43625">
    <property type="entry name" value="AFLATOXIN B1 ALDEHYDE REDUCTASE"/>
    <property type="match status" value="1"/>
</dbReference>
<organism evidence="3 4">
    <name type="scientific">Aphanomyces euteiches</name>
    <dbReference type="NCBI Taxonomy" id="100861"/>
    <lineage>
        <taxon>Eukaryota</taxon>
        <taxon>Sar</taxon>
        <taxon>Stramenopiles</taxon>
        <taxon>Oomycota</taxon>
        <taxon>Saprolegniomycetes</taxon>
        <taxon>Saprolegniales</taxon>
        <taxon>Verrucalvaceae</taxon>
        <taxon>Aphanomyces</taxon>
    </lineage>
</organism>
<protein>
    <recommendedName>
        <fullName evidence="2">NADP-dependent oxidoreductase domain-containing protein</fullName>
    </recommendedName>
</protein>
<evidence type="ECO:0000313" key="3">
    <source>
        <dbReference type="EMBL" id="KAF0728804.1"/>
    </source>
</evidence>
<evidence type="ECO:0000256" key="1">
    <source>
        <dbReference type="ARBA" id="ARBA00023002"/>
    </source>
</evidence>
<dbReference type="GO" id="GO:0016491">
    <property type="term" value="F:oxidoreductase activity"/>
    <property type="evidence" value="ECO:0007669"/>
    <property type="project" value="UniProtKB-KW"/>
</dbReference>